<dbReference type="AlphaFoldDB" id="A0A810Q538"/>
<evidence type="ECO:0000313" key="2">
    <source>
        <dbReference type="Proteomes" id="UP000679848"/>
    </source>
</evidence>
<accession>A0A810Q538</accession>
<evidence type="ECO:0000313" key="1">
    <source>
        <dbReference type="EMBL" id="BCK83429.1"/>
    </source>
</evidence>
<name>A0A810Q538_9FIRM</name>
<gene>
    <name evidence="1" type="ORF">MM59RIKEN_07480</name>
</gene>
<reference evidence="1" key="1">
    <citation type="submission" date="2020-09" db="EMBL/GenBank/DDBJ databases">
        <title>New species isolated from human feces.</title>
        <authorList>
            <person name="Kitahara M."/>
            <person name="Shigeno Y."/>
            <person name="Shime M."/>
            <person name="Matsumoto Y."/>
            <person name="Nakamura S."/>
            <person name="Motooka D."/>
            <person name="Fukuoka S."/>
            <person name="Nishikawa H."/>
            <person name="Benno Y."/>
        </authorList>
    </citation>
    <scope>NUCLEOTIDE SEQUENCE</scope>
    <source>
        <strain evidence="1">MM59</strain>
    </source>
</reference>
<organism evidence="1 2">
    <name type="scientific">Pusillibacter faecalis</name>
    <dbReference type="NCBI Taxonomy" id="2714358"/>
    <lineage>
        <taxon>Bacteria</taxon>
        <taxon>Bacillati</taxon>
        <taxon>Bacillota</taxon>
        <taxon>Clostridia</taxon>
        <taxon>Eubacteriales</taxon>
        <taxon>Oscillospiraceae</taxon>
        <taxon>Pusillibacter</taxon>
    </lineage>
</organism>
<protein>
    <submittedName>
        <fullName evidence="1">Uncharacterized protein</fullName>
    </submittedName>
</protein>
<dbReference type="KEGG" id="pfaa:MM59RIKEN_07480"/>
<keyword evidence="2" id="KW-1185">Reference proteome</keyword>
<dbReference type="EMBL" id="AP023420">
    <property type="protein sequence ID" value="BCK83429.1"/>
    <property type="molecule type" value="Genomic_DNA"/>
</dbReference>
<sequence length="108" mass="12931">MCEEWMDSQVFIGWAVKNGWRPGLTIERIDVNKGYSPENCTIIPYALQAQNKTTNIRIKINGEEKCLSEWCRIFNFPFKRAWKRYHVFGYRDVETIFYEGDLRRRSIS</sequence>
<proteinExistence type="predicted"/>
<dbReference type="Proteomes" id="UP000679848">
    <property type="component" value="Chromosome"/>
</dbReference>